<dbReference type="eggNOG" id="COG0827">
    <property type="taxonomic scope" value="Bacteria"/>
</dbReference>
<organism evidence="2 3">
    <name type="scientific">Mycoplasmopsis bovigenitalium 51080</name>
    <dbReference type="NCBI Taxonomy" id="1188235"/>
    <lineage>
        <taxon>Bacteria</taxon>
        <taxon>Bacillati</taxon>
        <taxon>Mycoplasmatota</taxon>
        <taxon>Mycoplasmoidales</taxon>
        <taxon>Metamycoplasmataceae</taxon>
        <taxon>Mycoplasmopsis</taxon>
    </lineage>
</organism>
<reference evidence="2 3" key="1">
    <citation type="journal article" date="2013" name="Genome Announc.">
        <title>Draft Genome Sequences of Mycoplasma alkalescens, Mycoplasma arginini, and Mycoplasma bovigenitalium, Three Species with Equivocal Pathogenic Status for Cattle.</title>
        <authorList>
            <person name="Manso-Silvan L."/>
            <person name="Tardy F."/>
            <person name="Baranowski E."/>
            <person name="Barre A."/>
            <person name="Blanchard A."/>
            <person name="Breton M."/>
            <person name="Couture C."/>
            <person name="Citti C."/>
            <person name="Dordet-Frisoni E."/>
            <person name="Dupuy V."/>
            <person name="Gaurivaud P."/>
            <person name="Jacob D."/>
            <person name="Lemaitre C."/>
            <person name="Nikolski M."/>
            <person name="Nouvel L.X."/>
            <person name="Poumarat F."/>
            <person name="Thebault P."/>
            <person name="Theil S."/>
            <person name="Thiaucourt F."/>
            <person name="Sirand-Pugnet P."/>
        </authorList>
    </citation>
    <scope>NUCLEOTIDE SEQUENCE [LARGE SCALE GENOMIC DNA]</scope>
    <source>
        <strain evidence="2 3">51080</strain>
    </source>
</reference>
<protein>
    <submittedName>
        <fullName evidence="2">Uncharacterized protein</fullName>
    </submittedName>
</protein>
<dbReference type="AlphaFoldDB" id="N9TUU9"/>
<accession>N9TUU9</accession>
<comment type="caution">
    <text evidence="2">The sequence shown here is derived from an EMBL/GenBank/DDBJ whole genome shotgun (WGS) entry which is preliminary data.</text>
</comment>
<dbReference type="OrthoDB" id="9815272at2"/>
<feature type="compositionally biased region" description="Basic and acidic residues" evidence="1">
    <location>
        <begin position="355"/>
        <end position="367"/>
    </location>
</feature>
<evidence type="ECO:0000313" key="2">
    <source>
        <dbReference type="EMBL" id="ENY69894.1"/>
    </source>
</evidence>
<sequence>MNKIYTYGIITDTDKPQLYEKEFWDNVGLHYAVKREDIGKYMREKAEIDKEYFVFALNKANLSGLSYYIVDRTQNNGIDVVKQIGDKLFITNKGVYALKKSDFDNDLEKAEDFADQEMRYLYDLLNTQFNEVQFSAYEYDQEKQKYVKTNDFINEKLIKEQDLQEIMQEKDLTLKEKLIKIVRNENILDYDKLDEYDFLQDTNSIVMSEKALLDLPQELHSFIDKGLSEREKKLEKEPEEKPLNSQDYWIVEGNETWTDIGVKSYRGKLLTKELVDELKKLDEWVSKHEECFEDEDGALKAEPIGYFKFYFDHIQNGEITQHLRIDIGNGNEVNEKNFQFLYEEVNKANIAENNQEDKSEQEKEQQVKKQAKGLRM</sequence>
<dbReference type="PATRIC" id="fig|1188235.3.peg.279"/>
<gene>
    <name evidence="2" type="ORF">MBVG_2640</name>
</gene>
<evidence type="ECO:0000313" key="3">
    <source>
        <dbReference type="Proteomes" id="UP000013220"/>
    </source>
</evidence>
<keyword evidence="3" id="KW-1185">Reference proteome</keyword>
<proteinExistence type="predicted"/>
<dbReference type="Proteomes" id="UP000013220">
    <property type="component" value="Unassembled WGS sequence"/>
</dbReference>
<name>N9TUU9_9BACT</name>
<dbReference type="RefSeq" id="WP_004419895.1">
    <property type="nucleotide sequence ID" value="NZ_AORH01000018.1"/>
</dbReference>
<feature type="region of interest" description="Disordered" evidence="1">
    <location>
        <begin position="351"/>
        <end position="376"/>
    </location>
</feature>
<dbReference type="EMBL" id="AORH01000018">
    <property type="protein sequence ID" value="ENY69894.1"/>
    <property type="molecule type" value="Genomic_DNA"/>
</dbReference>
<evidence type="ECO:0000256" key="1">
    <source>
        <dbReference type="SAM" id="MobiDB-lite"/>
    </source>
</evidence>
<dbReference type="STRING" id="1188235.MBVG_2640"/>